<feature type="non-terminal residue" evidence="1">
    <location>
        <position position="61"/>
    </location>
</feature>
<gene>
    <name evidence="1" type="ORF">LCGC14_3040900</name>
</gene>
<comment type="caution">
    <text evidence="1">The sequence shown here is derived from an EMBL/GenBank/DDBJ whole genome shotgun (WGS) entry which is preliminary data.</text>
</comment>
<reference evidence="1" key="1">
    <citation type="journal article" date="2015" name="Nature">
        <title>Complex archaea that bridge the gap between prokaryotes and eukaryotes.</title>
        <authorList>
            <person name="Spang A."/>
            <person name="Saw J.H."/>
            <person name="Jorgensen S.L."/>
            <person name="Zaremba-Niedzwiedzka K."/>
            <person name="Martijn J."/>
            <person name="Lind A.E."/>
            <person name="van Eijk R."/>
            <person name="Schleper C."/>
            <person name="Guy L."/>
            <person name="Ettema T.J."/>
        </authorList>
    </citation>
    <scope>NUCLEOTIDE SEQUENCE</scope>
</reference>
<protein>
    <submittedName>
        <fullName evidence="1">Uncharacterized protein</fullName>
    </submittedName>
</protein>
<dbReference type="EMBL" id="LAZR01063803">
    <property type="protein sequence ID" value="KKK58789.1"/>
    <property type="molecule type" value="Genomic_DNA"/>
</dbReference>
<sequence>MGKKNRRKRYVTDKSELENACPLCGAKTWECGGTRNGEIGKWHICVNNNCPYDQFETASGE</sequence>
<dbReference type="AlphaFoldDB" id="A0A0F8YXL2"/>
<proteinExistence type="predicted"/>
<accession>A0A0F8YXL2</accession>
<organism evidence="1">
    <name type="scientific">marine sediment metagenome</name>
    <dbReference type="NCBI Taxonomy" id="412755"/>
    <lineage>
        <taxon>unclassified sequences</taxon>
        <taxon>metagenomes</taxon>
        <taxon>ecological metagenomes</taxon>
    </lineage>
</organism>
<evidence type="ECO:0000313" key="1">
    <source>
        <dbReference type="EMBL" id="KKK58789.1"/>
    </source>
</evidence>
<name>A0A0F8YXL2_9ZZZZ</name>